<name>A0A9Q0KX51_9MAGN</name>
<dbReference type="AlphaFoldDB" id="A0A9Q0KX51"/>
<gene>
    <name evidence="8" type="ORF">NE237_009130</name>
</gene>
<dbReference type="SMART" id="SM00356">
    <property type="entry name" value="ZnF_C3H1"/>
    <property type="match status" value="3"/>
</dbReference>
<protein>
    <recommendedName>
        <fullName evidence="7">C3H1-type domain-containing protein</fullName>
    </recommendedName>
</protein>
<dbReference type="Pfam" id="PF00642">
    <property type="entry name" value="zf-CCCH"/>
    <property type="match status" value="2"/>
</dbReference>
<dbReference type="InterPro" id="IPR045877">
    <property type="entry name" value="ZFP36-like"/>
</dbReference>
<dbReference type="Proteomes" id="UP001141806">
    <property type="component" value="Unassembled WGS sequence"/>
</dbReference>
<dbReference type="EMBL" id="JAMYWD010000002">
    <property type="protein sequence ID" value="KAJ4978350.1"/>
    <property type="molecule type" value="Genomic_DNA"/>
</dbReference>
<feature type="compositionally biased region" description="Low complexity" evidence="6">
    <location>
        <begin position="255"/>
        <end position="277"/>
    </location>
</feature>
<feature type="zinc finger region" description="C3H1-type" evidence="5">
    <location>
        <begin position="294"/>
        <end position="322"/>
    </location>
</feature>
<evidence type="ECO:0000313" key="8">
    <source>
        <dbReference type="EMBL" id="KAJ4978350.1"/>
    </source>
</evidence>
<evidence type="ECO:0000256" key="5">
    <source>
        <dbReference type="PROSITE-ProRule" id="PRU00723"/>
    </source>
</evidence>
<keyword evidence="1 5" id="KW-0479">Metal-binding</keyword>
<feature type="zinc finger region" description="C3H1-type" evidence="5">
    <location>
        <begin position="210"/>
        <end position="238"/>
    </location>
</feature>
<dbReference type="OrthoDB" id="410307at2759"/>
<evidence type="ECO:0000256" key="3">
    <source>
        <dbReference type="ARBA" id="ARBA00022771"/>
    </source>
</evidence>
<evidence type="ECO:0000256" key="4">
    <source>
        <dbReference type="ARBA" id="ARBA00022833"/>
    </source>
</evidence>
<keyword evidence="3 5" id="KW-0863">Zinc-finger</keyword>
<keyword evidence="2" id="KW-0677">Repeat</keyword>
<dbReference type="PANTHER" id="PTHR12547:SF121">
    <property type="entry name" value="ZINC FINGER CCCH DOMAIN-CONTAINING PROTEIN 39"/>
    <property type="match status" value="1"/>
</dbReference>
<feature type="zinc finger region" description="C3H1-type" evidence="5">
    <location>
        <begin position="149"/>
        <end position="176"/>
    </location>
</feature>
<reference evidence="8" key="1">
    <citation type="journal article" date="2023" name="Plant J.">
        <title>The genome of the king protea, Protea cynaroides.</title>
        <authorList>
            <person name="Chang J."/>
            <person name="Duong T.A."/>
            <person name="Schoeman C."/>
            <person name="Ma X."/>
            <person name="Roodt D."/>
            <person name="Barker N."/>
            <person name="Li Z."/>
            <person name="Van de Peer Y."/>
            <person name="Mizrachi E."/>
        </authorList>
    </citation>
    <scope>NUCLEOTIDE SEQUENCE</scope>
    <source>
        <tissue evidence="8">Young leaves</tissue>
    </source>
</reference>
<dbReference type="FunFam" id="4.10.1000.10:FF:000037">
    <property type="entry name" value="Zinc finger CCCH domain-containing protein 39"/>
    <property type="match status" value="1"/>
</dbReference>
<dbReference type="GO" id="GO:0003729">
    <property type="term" value="F:mRNA binding"/>
    <property type="evidence" value="ECO:0007669"/>
    <property type="project" value="InterPro"/>
</dbReference>
<sequence>MFFRAHRPRLFHTLTLKPQSTYNGTIWILDLRPSTPTPKKFRIRTVLERVSSSLSLAYSEKGMSVPTPPRPLCSPFPVSNEPAGFWPQIPFDNEQAQPASGTDWPPFKKPRNFEGVPLNSFSNAPANPRMPPPPPALNPPPTKGIGRMFFKTRPCAKFLAGICPYGDNCNFAHGPDDLRKPPPNWQEILAARAREEERAAGHWDEDQRIITRLKLCKKYCNGEECPYGDRCNFLHEDPAKFRDDSGRFRESSAISIGTTGSPGNNGSGSDQQQESNGIVNSASDANRINLKPVFWKTRICIKWETTGSCLFGDKCHFAHGQAELQKYGGHTEADAGNVCTAPIKPLMNSINDASPPNTGVGTCKQQVQVKKCLLNWRAEKISRIYADWIDDVPLVRNSPTKVES</sequence>
<feature type="domain" description="C3H1-type" evidence="7">
    <location>
        <begin position="294"/>
        <end position="322"/>
    </location>
</feature>
<dbReference type="SUPFAM" id="SSF90229">
    <property type="entry name" value="CCCH zinc finger"/>
    <property type="match status" value="3"/>
</dbReference>
<keyword evidence="4 5" id="KW-0862">Zinc</keyword>
<keyword evidence="9" id="KW-1185">Reference proteome</keyword>
<organism evidence="8 9">
    <name type="scientific">Protea cynaroides</name>
    <dbReference type="NCBI Taxonomy" id="273540"/>
    <lineage>
        <taxon>Eukaryota</taxon>
        <taxon>Viridiplantae</taxon>
        <taxon>Streptophyta</taxon>
        <taxon>Embryophyta</taxon>
        <taxon>Tracheophyta</taxon>
        <taxon>Spermatophyta</taxon>
        <taxon>Magnoliopsida</taxon>
        <taxon>Proteales</taxon>
        <taxon>Proteaceae</taxon>
        <taxon>Protea</taxon>
    </lineage>
</organism>
<evidence type="ECO:0000259" key="7">
    <source>
        <dbReference type="PROSITE" id="PS50103"/>
    </source>
</evidence>
<feature type="domain" description="C3H1-type" evidence="7">
    <location>
        <begin position="149"/>
        <end position="176"/>
    </location>
</feature>
<evidence type="ECO:0000256" key="2">
    <source>
        <dbReference type="ARBA" id="ARBA00022737"/>
    </source>
</evidence>
<dbReference type="InterPro" id="IPR000571">
    <property type="entry name" value="Znf_CCCH"/>
</dbReference>
<evidence type="ECO:0000313" key="9">
    <source>
        <dbReference type="Proteomes" id="UP001141806"/>
    </source>
</evidence>
<dbReference type="FunFam" id="4.10.1000.10:FF:000003">
    <property type="entry name" value="Zinc finger CCCH domain-containing protein"/>
    <property type="match status" value="2"/>
</dbReference>
<dbReference type="InterPro" id="IPR041367">
    <property type="entry name" value="Znf-CCCH_4"/>
</dbReference>
<evidence type="ECO:0000256" key="1">
    <source>
        <dbReference type="ARBA" id="ARBA00022723"/>
    </source>
</evidence>
<dbReference type="Gene3D" id="4.10.1000.10">
    <property type="entry name" value="Zinc finger, CCCH-type"/>
    <property type="match status" value="3"/>
</dbReference>
<dbReference type="PANTHER" id="PTHR12547">
    <property type="entry name" value="CCCH ZINC FINGER/TIS11-RELATED"/>
    <property type="match status" value="1"/>
</dbReference>
<evidence type="ECO:0000256" key="6">
    <source>
        <dbReference type="SAM" id="MobiDB-lite"/>
    </source>
</evidence>
<dbReference type="GO" id="GO:0008270">
    <property type="term" value="F:zinc ion binding"/>
    <property type="evidence" value="ECO:0007669"/>
    <property type="project" value="UniProtKB-KW"/>
</dbReference>
<dbReference type="Pfam" id="PF18044">
    <property type="entry name" value="zf-CCCH_4"/>
    <property type="match status" value="1"/>
</dbReference>
<feature type="region of interest" description="Disordered" evidence="6">
    <location>
        <begin position="253"/>
        <end position="280"/>
    </location>
</feature>
<comment type="caution">
    <text evidence="8">The sequence shown here is derived from an EMBL/GenBank/DDBJ whole genome shotgun (WGS) entry which is preliminary data.</text>
</comment>
<dbReference type="PROSITE" id="PS50103">
    <property type="entry name" value="ZF_C3H1"/>
    <property type="match status" value="3"/>
</dbReference>
<accession>A0A9Q0KX51</accession>
<dbReference type="InterPro" id="IPR036855">
    <property type="entry name" value="Znf_CCCH_sf"/>
</dbReference>
<dbReference type="GO" id="GO:0051252">
    <property type="term" value="P:regulation of RNA metabolic process"/>
    <property type="evidence" value="ECO:0007669"/>
    <property type="project" value="UniProtKB-ARBA"/>
</dbReference>
<feature type="domain" description="C3H1-type" evidence="7">
    <location>
        <begin position="210"/>
        <end position="238"/>
    </location>
</feature>
<dbReference type="GO" id="GO:0010468">
    <property type="term" value="P:regulation of gene expression"/>
    <property type="evidence" value="ECO:0007669"/>
    <property type="project" value="UniProtKB-ARBA"/>
</dbReference>
<proteinExistence type="predicted"/>